<name>A0AAE3LHV8_9FIRM</name>
<reference evidence="6 7" key="1">
    <citation type="journal article" date="2021" name="ISME Commun">
        <title>Automated analysis of genomic sequences facilitates high-throughput and comprehensive description of bacteria.</title>
        <authorList>
            <person name="Hitch T.C.A."/>
        </authorList>
    </citation>
    <scope>NUCLEOTIDE SEQUENCE [LARGE SCALE GENOMIC DNA]</scope>
    <source>
        <strain evidence="6 7">Sanger_31</strain>
    </source>
</reference>
<accession>A0AAE3LHV8</accession>
<evidence type="ECO:0000256" key="4">
    <source>
        <dbReference type="SAM" id="Coils"/>
    </source>
</evidence>
<protein>
    <submittedName>
        <fullName evidence="6">FtsK/SpoIIIE domain-containing protein</fullName>
    </submittedName>
</protein>
<dbReference type="InterPro" id="IPR050206">
    <property type="entry name" value="FtsK/SpoIIIE/SftA"/>
</dbReference>
<keyword evidence="2 3" id="KW-0067">ATP-binding</keyword>
<dbReference type="RefSeq" id="WP_267301283.1">
    <property type="nucleotide sequence ID" value="NZ_JAOQJZ010000008.1"/>
</dbReference>
<keyword evidence="1 3" id="KW-0547">Nucleotide-binding</keyword>
<dbReference type="AlphaFoldDB" id="A0AAE3LHV8"/>
<comment type="caution">
    <text evidence="6">The sequence shown here is derived from an EMBL/GenBank/DDBJ whole genome shotgun (WGS) entry which is preliminary data.</text>
</comment>
<dbReference type="GO" id="GO:0003677">
    <property type="term" value="F:DNA binding"/>
    <property type="evidence" value="ECO:0007669"/>
    <property type="project" value="InterPro"/>
</dbReference>
<dbReference type="InterPro" id="IPR002543">
    <property type="entry name" value="FtsK_dom"/>
</dbReference>
<dbReference type="SUPFAM" id="SSF52540">
    <property type="entry name" value="P-loop containing nucleoside triphosphate hydrolases"/>
    <property type="match status" value="1"/>
</dbReference>
<dbReference type="EMBL" id="JAOQJZ010000008">
    <property type="protein sequence ID" value="MCU6706109.1"/>
    <property type="molecule type" value="Genomic_DNA"/>
</dbReference>
<dbReference type="PANTHER" id="PTHR22683">
    <property type="entry name" value="SPORULATION PROTEIN RELATED"/>
    <property type="match status" value="1"/>
</dbReference>
<evidence type="ECO:0000256" key="2">
    <source>
        <dbReference type="ARBA" id="ARBA00022840"/>
    </source>
</evidence>
<evidence type="ECO:0000313" key="6">
    <source>
        <dbReference type="EMBL" id="MCU6706109.1"/>
    </source>
</evidence>
<feature type="domain" description="FtsK" evidence="5">
    <location>
        <begin position="715"/>
        <end position="957"/>
    </location>
</feature>
<dbReference type="PROSITE" id="PS50901">
    <property type="entry name" value="FTSK"/>
    <property type="match status" value="1"/>
</dbReference>
<evidence type="ECO:0000256" key="3">
    <source>
        <dbReference type="PROSITE-ProRule" id="PRU00289"/>
    </source>
</evidence>
<dbReference type="PANTHER" id="PTHR22683:SF1">
    <property type="entry name" value="TYPE VII SECRETION SYSTEM PROTEIN ESSC"/>
    <property type="match status" value="1"/>
</dbReference>
<feature type="binding site" evidence="3">
    <location>
        <begin position="735"/>
        <end position="742"/>
    </location>
    <ligand>
        <name>ATP</name>
        <dbReference type="ChEBI" id="CHEBI:30616"/>
    </ligand>
</feature>
<keyword evidence="4" id="KW-0175">Coiled coil</keyword>
<gene>
    <name evidence="6" type="ORF">OCV57_09240</name>
</gene>
<proteinExistence type="predicted"/>
<evidence type="ECO:0000313" key="7">
    <source>
        <dbReference type="Proteomes" id="UP001208131"/>
    </source>
</evidence>
<dbReference type="Proteomes" id="UP001208131">
    <property type="component" value="Unassembled WGS sequence"/>
</dbReference>
<dbReference type="GO" id="GO:0005524">
    <property type="term" value="F:ATP binding"/>
    <property type="evidence" value="ECO:0007669"/>
    <property type="project" value="UniProtKB-UniRule"/>
</dbReference>
<evidence type="ECO:0000256" key="1">
    <source>
        <dbReference type="ARBA" id="ARBA00022741"/>
    </source>
</evidence>
<organism evidence="6 7">
    <name type="scientific">Hominimerdicola aceti</name>
    <dbReference type="NCBI Taxonomy" id="2981726"/>
    <lineage>
        <taxon>Bacteria</taxon>
        <taxon>Bacillati</taxon>
        <taxon>Bacillota</taxon>
        <taxon>Clostridia</taxon>
        <taxon>Eubacteriales</taxon>
        <taxon>Oscillospiraceae</taxon>
        <taxon>Hominimerdicola</taxon>
    </lineage>
</organism>
<keyword evidence="7" id="KW-1185">Reference proteome</keyword>
<feature type="coiled-coil region" evidence="4">
    <location>
        <begin position="835"/>
        <end position="868"/>
    </location>
</feature>
<dbReference type="InterPro" id="IPR027417">
    <property type="entry name" value="P-loop_NTPase"/>
</dbReference>
<evidence type="ECO:0000259" key="5">
    <source>
        <dbReference type="PROSITE" id="PS50901"/>
    </source>
</evidence>
<feature type="coiled-coil region" evidence="4">
    <location>
        <begin position="231"/>
        <end position="258"/>
    </location>
</feature>
<dbReference type="Gene3D" id="3.40.50.300">
    <property type="entry name" value="P-loop containing nucleotide triphosphate hydrolases"/>
    <property type="match status" value="1"/>
</dbReference>
<sequence>MKNNEIMISARFEFDDKSKCQELSFLVLKDITLKAFIEALYYGLKKSPDYEKCFELLEQYIKTRKELQVLYTAKGSYNVIDFTTDVVKGGEKVKIYNAELDKLGFVTSSCVLFTMNEEIKPSYLFKKEENSYILKEKDTLEYNISTRRLNVIESSVIDIIPPNDMPQKDKSSLLDVLIPTVLSTGGMLGARFLIMKLVPSASSMGNTMLLMSGAMGVVSLVTSFYSFMKKRTDYKKNVEEWKNNYENYIARIIRTIKEWQESDIVYLNSVYPNMDTLFKNTAEINGIIFSRSQNDNDFMKISLGTSDEVKPLFEIKSEKKDNIFYDIYYKMRRNKDEIEIIVPTKKKNRKLKKLSPEEIAERERNKFLLTDLAYNFANKGVDTKNDNEVIGFNYLRSDSGKKPPLLIDLKNCGALGVISNDVQTSHRFIQHVVFELAYYHSPEDLQFVFFFDKEDKIEKQNEILKNYKYLPHTNELLDGVSQFVFDKDSSGIVFGQLLSIMNSRSNNKKEDTDDSVSDGKLTQIVCVVFDDYDIKETGFSKFLPEVPKEGEPYINLLGLTFIFIRPVKDMLPKYCGNIVNIDKENEKERKVSLRYNVLSRETLNVLSEDKGDKTKANDTDKLIEYKYFQNKYMFGPESYDDKFDLAFRQLSAIYYTRIAENGKVPSMVTLFELYGYNSEKVENGEVKSSIRKSWEDIDRNDVTRNLRVPIGKHEHGTMYLDLYEKADGPHMLVAGTTGSGKSETIITYLIGLCMKFSPMDLNLMLVDMKGGGFSDRLGDLPHCVGVVTDTAGEDEGTSAAYMLKRFLETLNAEIKRRKLLLSSFGVDNVDSYIRALRLIRKIKELESDEENSEEIKKLKKKLNNKQQEILSKDLSELSPLSHLVLVVDEFTELKRFSSESNDVDFIAEITTIARVGRTLGFHIILVSQNIEGAITDDIRVNSKARICLKVATKQASKEMIGTPAAAAPTMPLNGRAYLLVGTGARFEYFQSAYTGANKNLNIDPAVIVTQATNSGKFNNGFYFSKKDNIIEKKRSENVSEHDTQLAYVVKTIIEIGKNMEKPRQIFLPPLPGVITDKTDWEGLS</sequence>
<dbReference type="Pfam" id="PF01580">
    <property type="entry name" value="FtsK_SpoIIIE"/>
    <property type="match status" value="1"/>
</dbReference>